<gene>
    <name evidence="1" type="ORF">NP075_02290</name>
</gene>
<keyword evidence="2" id="KW-1185">Reference proteome</keyword>
<name>A0ABY5K721_9CELL</name>
<dbReference type="Proteomes" id="UP001317322">
    <property type="component" value="Chromosome"/>
</dbReference>
<organism evidence="1 2">
    <name type="scientific">Cellulomonas wangsupingiae</name>
    <dbReference type="NCBI Taxonomy" id="2968085"/>
    <lineage>
        <taxon>Bacteria</taxon>
        <taxon>Bacillati</taxon>
        <taxon>Actinomycetota</taxon>
        <taxon>Actinomycetes</taxon>
        <taxon>Micrococcales</taxon>
        <taxon>Cellulomonadaceae</taxon>
        <taxon>Cellulomonas</taxon>
    </lineage>
</organism>
<proteinExistence type="predicted"/>
<dbReference type="RefSeq" id="WP_227564885.1">
    <property type="nucleotide sequence ID" value="NZ_CP101989.1"/>
</dbReference>
<protein>
    <submittedName>
        <fullName evidence="1">Uncharacterized protein</fullName>
    </submittedName>
</protein>
<evidence type="ECO:0000313" key="1">
    <source>
        <dbReference type="EMBL" id="UUI65589.1"/>
    </source>
</evidence>
<evidence type="ECO:0000313" key="2">
    <source>
        <dbReference type="Proteomes" id="UP001317322"/>
    </source>
</evidence>
<accession>A0ABY5K721</accession>
<sequence length="52" mass="5791">MKKQTLTIEGAGDFCARSSYRPKRAEWNDPEADFEAELFAALAEESHTLATS</sequence>
<reference evidence="1 2" key="1">
    <citation type="submission" date="2022-07" db="EMBL/GenBank/DDBJ databases">
        <title>Novel species in genus cellulomonas.</title>
        <authorList>
            <person name="Ye L."/>
        </authorList>
    </citation>
    <scope>NUCLEOTIDE SEQUENCE [LARGE SCALE GENOMIC DNA]</scope>
    <source>
        <strain evidence="2">zg-Y908</strain>
    </source>
</reference>
<dbReference type="EMBL" id="CP101989">
    <property type="protein sequence ID" value="UUI65589.1"/>
    <property type="molecule type" value="Genomic_DNA"/>
</dbReference>